<reference evidence="1" key="1">
    <citation type="submission" date="2014-09" db="EMBL/GenBank/DDBJ databases">
        <title>Genome sequence of the luminous mushroom Mycena chlorophos for searching fungal bioluminescence genes.</title>
        <authorList>
            <person name="Tanaka Y."/>
            <person name="Kasuga D."/>
            <person name="Oba Y."/>
            <person name="Hase S."/>
            <person name="Sato K."/>
            <person name="Oba Y."/>
            <person name="Sakakibara Y."/>
        </authorList>
    </citation>
    <scope>NUCLEOTIDE SEQUENCE</scope>
</reference>
<dbReference type="EMBL" id="DF845964">
    <property type="protein sequence ID" value="GAT49857.1"/>
    <property type="molecule type" value="Genomic_DNA"/>
</dbReference>
<evidence type="ECO:0000313" key="1">
    <source>
        <dbReference type="EMBL" id="GAT49857.1"/>
    </source>
</evidence>
<gene>
    <name evidence="1" type="ORF">MCHLO_07144</name>
</gene>
<sequence>MHLQSPTVGERLEHLKTYQRAREAGIKALSLPCNTACPAGSPRCASAKHLSEIQSRSHPICPQREVRAYS</sequence>
<proteinExistence type="predicted"/>
<accession>A0ABQ0LFQ6</accession>
<organism evidence="1 2">
    <name type="scientific">Mycena chlorophos</name>
    <name type="common">Agaric fungus</name>
    <name type="synonym">Agaricus chlorophos</name>
    <dbReference type="NCBI Taxonomy" id="658473"/>
    <lineage>
        <taxon>Eukaryota</taxon>
        <taxon>Fungi</taxon>
        <taxon>Dikarya</taxon>
        <taxon>Basidiomycota</taxon>
        <taxon>Agaricomycotina</taxon>
        <taxon>Agaricomycetes</taxon>
        <taxon>Agaricomycetidae</taxon>
        <taxon>Agaricales</taxon>
        <taxon>Marasmiineae</taxon>
        <taxon>Mycenaceae</taxon>
        <taxon>Mycena</taxon>
    </lineage>
</organism>
<keyword evidence="2" id="KW-1185">Reference proteome</keyword>
<name>A0ABQ0LFQ6_MYCCL</name>
<protein>
    <submittedName>
        <fullName evidence="1">Uncharacterized protein</fullName>
    </submittedName>
</protein>
<evidence type="ECO:0000313" key="2">
    <source>
        <dbReference type="Proteomes" id="UP000815677"/>
    </source>
</evidence>
<dbReference type="Proteomes" id="UP000815677">
    <property type="component" value="Unassembled WGS sequence"/>
</dbReference>